<gene>
    <name evidence="2" type="ORF">TH68_00260</name>
</gene>
<keyword evidence="1" id="KW-0472">Membrane</keyword>
<name>A0A6N3X8L0_9SYNE</name>
<keyword evidence="1" id="KW-0812">Transmembrane</keyword>
<dbReference type="AlphaFoldDB" id="A0A6N3X8L0"/>
<dbReference type="Proteomes" id="UP000035054">
    <property type="component" value="Unassembled WGS sequence"/>
</dbReference>
<feature type="transmembrane region" description="Helical" evidence="1">
    <location>
        <begin position="92"/>
        <end position="112"/>
    </location>
</feature>
<reference evidence="2 3" key="1">
    <citation type="submission" date="2015-01" db="EMBL/GenBank/DDBJ databases">
        <title>Lifestyle Evolution in Cyanobacterial Symbionts of Sponges.</title>
        <authorList>
            <person name="Burgsdorf I."/>
            <person name="Slaby B.M."/>
            <person name="Handley K.M."/>
            <person name="Haber M."/>
            <person name="Blom J."/>
            <person name="Marshall C.W."/>
            <person name="Gilbert J.A."/>
            <person name="Hentschel U."/>
            <person name="Steindler L."/>
        </authorList>
    </citation>
    <scope>NUCLEOTIDE SEQUENCE [LARGE SCALE GENOMIC DNA]</scope>
    <source>
        <strain evidence="2">142</strain>
    </source>
</reference>
<feature type="transmembrane region" description="Helical" evidence="1">
    <location>
        <begin position="21"/>
        <end position="41"/>
    </location>
</feature>
<sequence length="252" mass="26643">MGQYSKTSGSTMRWRALLLPWIGLALTTVLLLKLLAVLVGSTQGGEAGALRVTLALTVHDHGPMALLGLLIAALALQDNAGPLPGKAMAQRLITGALAILLAILFLGSAILLEVELRQDFGHQQVAMEQEAVQLRGELEEIQSSAFLDALADEPGRLEELRSGLPGLPPDADAEQTVAALQQIVLQDLNQLQQVQERHSTAEAREAWGARLFHQLPDGALAVGAAIIAGIILAGAENAEDKATPAKEEQLTD</sequence>
<protein>
    <submittedName>
        <fullName evidence="2">Uncharacterized protein</fullName>
    </submittedName>
</protein>
<comment type="caution">
    <text evidence="2">The sequence shown here is derived from an EMBL/GenBank/DDBJ whole genome shotgun (WGS) entry which is preliminary data.</text>
</comment>
<evidence type="ECO:0000313" key="2">
    <source>
        <dbReference type="EMBL" id="KKZ15464.1"/>
    </source>
</evidence>
<accession>A0A6N3X8L0</accession>
<organism evidence="2 3">
    <name type="scientific">Candidatus Synechococcus spongiarum 142</name>
    <dbReference type="NCBI Taxonomy" id="1608213"/>
    <lineage>
        <taxon>Bacteria</taxon>
        <taxon>Bacillati</taxon>
        <taxon>Cyanobacteriota</taxon>
        <taxon>Cyanophyceae</taxon>
        <taxon>Synechococcales</taxon>
        <taxon>Synechococcaceae</taxon>
        <taxon>Synechococcus</taxon>
    </lineage>
</organism>
<dbReference type="EMBL" id="JXUO01000007">
    <property type="protein sequence ID" value="KKZ15464.1"/>
    <property type="molecule type" value="Genomic_DNA"/>
</dbReference>
<feature type="transmembrane region" description="Helical" evidence="1">
    <location>
        <begin position="61"/>
        <end position="80"/>
    </location>
</feature>
<proteinExistence type="predicted"/>
<evidence type="ECO:0000256" key="1">
    <source>
        <dbReference type="SAM" id="Phobius"/>
    </source>
</evidence>
<keyword evidence="1" id="KW-1133">Transmembrane helix</keyword>
<evidence type="ECO:0000313" key="3">
    <source>
        <dbReference type="Proteomes" id="UP000035054"/>
    </source>
</evidence>